<dbReference type="Proteomes" id="UP000002943">
    <property type="component" value="Unassembled WGS sequence"/>
</dbReference>
<dbReference type="eggNOG" id="COG1024">
    <property type="taxonomic scope" value="Bacteria"/>
</dbReference>
<organism evidence="2 3">
    <name type="scientific">Vibrio caribbeanicus ATCC BAA-2122</name>
    <dbReference type="NCBI Taxonomy" id="796620"/>
    <lineage>
        <taxon>Bacteria</taxon>
        <taxon>Pseudomonadati</taxon>
        <taxon>Pseudomonadota</taxon>
        <taxon>Gammaproteobacteria</taxon>
        <taxon>Vibrionales</taxon>
        <taxon>Vibrionaceae</taxon>
        <taxon>Vibrio</taxon>
    </lineage>
</organism>
<dbReference type="STRING" id="796620.VIBC2010_17165"/>
<dbReference type="AlphaFoldDB" id="E3BMF7"/>
<keyword evidence="3" id="KW-1185">Reference proteome</keyword>
<dbReference type="Pfam" id="PF00378">
    <property type="entry name" value="ECH_1"/>
    <property type="match status" value="1"/>
</dbReference>
<gene>
    <name evidence="2" type="ORF">VIBC2010_17165</name>
</gene>
<accession>E3BMF7</accession>
<comment type="caution">
    <text evidence="2">The sequence shown here is derived from an EMBL/GenBank/DDBJ whole genome shotgun (WGS) entry which is preliminary data.</text>
</comment>
<protein>
    <submittedName>
        <fullName evidence="2">Methylglutaconyl-CoA hydratase</fullName>
    </submittedName>
</protein>
<dbReference type="InterPro" id="IPR051683">
    <property type="entry name" value="Enoyl-CoA_Hydratase/Isomerase"/>
</dbReference>
<dbReference type="PANTHER" id="PTHR42964">
    <property type="entry name" value="ENOYL-COA HYDRATASE"/>
    <property type="match status" value="1"/>
</dbReference>
<dbReference type="GO" id="GO:0003824">
    <property type="term" value="F:catalytic activity"/>
    <property type="evidence" value="ECO:0007669"/>
    <property type="project" value="UniProtKB-ARBA"/>
</dbReference>
<dbReference type="SUPFAM" id="SSF52096">
    <property type="entry name" value="ClpP/crotonase"/>
    <property type="match status" value="1"/>
</dbReference>
<evidence type="ECO:0000313" key="2">
    <source>
        <dbReference type="EMBL" id="EFP95702.1"/>
    </source>
</evidence>
<dbReference type="InterPro" id="IPR014748">
    <property type="entry name" value="Enoyl-CoA_hydra_C"/>
</dbReference>
<comment type="similarity">
    <text evidence="1">Belongs to the enoyl-CoA hydratase/isomerase family.</text>
</comment>
<evidence type="ECO:0000313" key="3">
    <source>
        <dbReference type="Proteomes" id="UP000002943"/>
    </source>
</evidence>
<dbReference type="InterPro" id="IPR029045">
    <property type="entry name" value="ClpP/crotonase-like_dom_sf"/>
</dbReference>
<evidence type="ECO:0000256" key="1">
    <source>
        <dbReference type="ARBA" id="ARBA00005254"/>
    </source>
</evidence>
<dbReference type="CDD" id="cd06558">
    <property type="entry name" value="crotonase-like"/>
    <property type="match status" value="1"/>
</dbReference>
<dbReference type="GO" id="GO:0008300">
    <property type="term" value="P:isoprenoid catabolic process"/>
    <property type="evidence" value="ECO:0007669"/>
    <property type="project" value="TreeGrafter"/>
</dbReference>
<reference evidence="2 3" key="1">
    <citation type="journal article" date="2012" name="Int. J. Syst. Evol. Microbiol.">
        <title>Vibrio caribbeanicus sp. nov., isolated from the marine sponge Scleritoderma cyanea.</title>
        <authorList>
            <person name="Hoffmann M."/>
            <person name="Monday S.R."/>
            <person name="Allard M.W."/>
            <person name="Strain E.A."/>
            <person name="Whittaker P."/>
            <person name="Naum M."/>
            <person name="McCarthy P.J."/>
            <person name="Lopez J.V."/>
            <person name="Fischer M."/>
            <person name="Brown E.W."/>
        </authorList>
    </citation>
    <scope>NUCLEOTIDE SEQUENCE [LARGE SCALE GENOMIC DNA]</scope>
    <source>
        <strain evidence="2 3">ATCC BAA-2122</strain>
    </source>
</reference>
<dbReference type="EMBL" id="AEIU01000088">
    <property type="protein sequence ID" value="EFP95702.1"/>
    <property type="molecule type" value="Genomic_DNA"/>
</dbReference>
<sequence length="267" mass="29337">MTTDTSPYSVECRIDSDGIASLIINRPDRANAFNAETINALIAEIEKLTHTSGIRGLRLEGVGKNFSAGADAEWMRSMASKSIEENQQDAMQLANLLDKLDNFPKPTMAIVQGAAFGGALGLVCCCDMVVAHTDAKFCLSEVKLGLVPATIAPYVIRAMGVRNARRYMLTAELIDAEVAMKLQIVHQVLEKNDIEQYVKGWFKSILSFGPQALIETKKLCLECDGKEIDASMRQYTSELIAKIRASEEGQEGLTAFLEKRLPNWSSN</sequence>
<dbReference type="Gene3D" id="1.10.12.10">
    <property type="entry name" value="Lyase 2-enoyl-coa Hydratase, Chain A, domain 2"/>
    <property type="match status" value="1"/>
</dbReference>
<dbReference type="InterPro" id="IPR001753">
    <property type="entry name" value="Enoyl-CoA_hydra/iso"/>
</dbReference>
<dbReference type="RefSeq" id="WP_009602292.1">
    <property type="nucleotide sequence ID" value="NZ_AEIU01000088.1"/>
</dbReference>
<proteinExistence type="inferred from homology"/>
<dbReference type="Gene3D" id="3.90.226.10">
    <property type="entry name" value="2-enoyl-CoA Hydratase, Chain A, domain 1"/>
    <property type="match status" value="1"/>
</dbReference>
<dbReference type="OrthoDB" id="9807606at2"/>
<name>E3BMF7_9VIBR</name>
<dbReference type="PANTHER" id="PTHR42964:SF1">
    <property type="entry name" value="POLYKETIDE BIOSYNTHESIS ENOYL-COA HYDRATASE PKSH-RELATED"/>
    <property type="match status" value="1"/>
</dbReference>